<dbReference type="PANTHER" id="PTHR30143:SF0">
    <property type="entry name" value="2-KETO-4-PENTENOATE HYDRATASE"/>
    <property type="match status" value="1"/>
</dbReference>
<dbReference type="InterPro" id="IPR050772">
    <property type="entry name" value="Hydratase-Decarb/MhpD_sf"/>
</dbReference>
<dbReference type="EMBL" id="FUYM01000012">
    <property type="protein sequence ID" value="SKC03502.1"/>
    <property type="molecule type" value="Genomic_DNA"/>
</dbReference>
<sequence>MATRRLGLGLDVGTVAAQLRDCYASGVAMAPIREAFPDAKIEDAYAIQAANTAHWEAQDRVVVGAKIGLTAKAVQGQLGVDQPDFGHLFADMAVADGDIVAAGRLLQPKVEAEIAFIMAHTPDAARLTTAELIDSVAYALPAIEIVDSRIAGWNIGIVDTVADNASSGLFVLGTRPVSLGAIDLRLCGMVLERNGEPTSFGAGAACLGNPLHALGWLAAKMAEVGRPLAQGDIVLSGALGPMVAVAPGDSVEARIGGLGSVRVGFGKDG</sequence>
<keyword evidence="4" id="KW-1185">Reference proteome</keyword>
<dbReference type="GO" id="GO:0008684">
    <property type="term" value="F:2-oxopent-4-enoate hydratase activity"/>
    <property type="evidence" value="ECO:0007669"/>
    <property type="project" value="TreeGrafter"/>
</dbReference>
<dbReference type="InterPro" id="IPR036663">
    <property type="entry name" value="Fumarylacetoacetase_C_sf"/>
</dbReference>
<organism evidence="3 4">
    <name type="scientific">Rhizorhabdus histidinilytica</name>
    <dbReference type="NCBI Taxonomy" id="439228"/>
    <lineage>
        <taxon>Bacteria</taxon>
        <taxon>Pseudomonadati</taxon>
        <taxon>Pseudomonadota</taxon>
        <taxon>Alphaproteobacteria</taxon>
        <taxon>Sphingomonadales</taxon>
        <taxon>Sphingomonadaceae</taxon>
        <taxon>Rhizorhabdus</taxon>
    </lineage>
</organism>
<dbReference type="AlphaFoldDB" id="A0A1T5G582"/>
<evidence type="ECO:0000259" key="2">
    <source>
        <dbReference type="Pfam" id="PF01557"/>
    </source>
</evidence>
<dbReference type="InterPro" id="IPR011234">
    <property type="entry name" value="Fumarylacetoacetase-like_C"/>
</dbReference>
<dbReference type="Gene3D" id="3.90.850.10">
    <property type="entry name" value="Fumarylacetoacetase-like, C-terminal domain"/>
    <property type="match status" value="1"/>
</dbReference>
<dbReference type="SUPFAM" id="SSF56529">
    <property type="entry name" value="FAH"/>
    <property type="match status" value="1"/>
</dbReference>
<dbReference type="OrthoDB" id="9792137at2"/>
<accession>A0A1T5G582</accession>
<gene>
    <name evidence="3" type="ORF">SAMN06295920_1129</name>
</gene>
<name>A0A1T5G582_9SPHN</name>
<dbReference type="RefSeq" id="WP_079650226.1">
    <property type="nucleotide sequence ID" value="NZ_FUYM01000012.1"/>
</dbReference>
<reference evidence="4" key="1">
    <citation type="submission" date="2017-02" db="EMBL/GenBank/DDBJ databases">
        <authorList>
            <person name="Varghese N."/>
            <person name="Submissions S."/>
        </authorList>
    </citation>
    <scope>NUCLEOTIDE SEQUENCE [LARGE SCALE GENOMIC DNA]</scope>
    <source>
        <strain evidence="4">UM2</strain>
    </source>
</reference>
<protein>
    <submittedName>
        <fullName evidence="3">2-keto-4-pentenoate hydratase</fullName>
    </submittedName>
</protein>
<dbReference type="GO" id="GO:0005737">
    <property type="term" value="C:cytoplasm"/>
    <property type="evidence" value="ECO:0007669"/>
    <property type="project" value="TreeGrafter"/>
</dbReference>
<feature type="domain" description="Fumarylacetoacetase-like C-terminal" evidence="2">
    <location>
        <begin position="85"/>
        <end position="262"/>
    </location>
</feature>
<dbReference type="Pfam" id="PF01557">
    <property type="entry name" value="FAA_hydrolase"/>
    <property type="match status" value="1"/>
</dbReference>
<dbReference type="Proteomes" id="UP000189818">
    <property type="component" value="Unassembled WGS sequence"/>
</dbReference>
<evidence type="ECO:0000313" key="3">
    <source>
        <dbReference type="EMBL" id="SKC03502.1"/>
    </source>
</evidence>
<evidence type="ECO:0000313" key="4">
    <source>
        <dbReference type="Proteomes" id="UP000189818"/>
    </source>
</evidence>
<dbReference type="PANTHER" id="PTHR30143">
    <property type="entry name" value="ACID HYDRATASE"/>
    <property type="match status" value="1"/>
</dbReference>
<evidence type="ECO:0000256" key="1">
    <source>
        <dbReference type="ARBA" id="ARBA00023239"/>
    </source>
</evidence>
<proteinExistence type="predicted"/>
<keyword evidence="1" id="KW-0456">Lyase</keyword>
<dbReference type="STRING" id="439228.SAMN06295920_1129"/>